<dbReference type="GO" id="GO:0005524">
    <property type="term" value="F:ATP binding"/>
    <property type="evidence" value="ECO:0007669"/>
    <property type="project" value="UniProtKB-UniRule"/>
</dbReference>
<feature type="binding site" evidence="21">
    <location>
        <position position="43"/>
    </location>
    <ligand>
        <name>ATP</name>
        <dbReference type="ChEBI" id="CHEBI:30616"/>
    </ligand>
</feature>
<dbReference type="FunFam" id="3.30.200.20:FF:000190">
    <property type="entry name" value="Putative cyclin-dependent kinase 7"/>
    <property type="match status" value="1"/>
</dbReference>
<feature type="domain" description="Protein kinase" evidence="24">
    <location>
        <begin position="13"/>
        <end position="296"/>
    </location>
</feature>
<dbReference type="PANTHER" id="PTHR24056:SF0">
    <property type="entry name" value="CYCLIN-DEPENDENT KINASE 7"/>
    <property type="match status" value="1"/>
</dbReference>
<dbReference type="Gene3D" id="3.30.200.20">
    <property type="entry name" value="Phosphorylase Kinase, domain 1"/>
    <property type="match status" value="1"/>
</dbReference>
<dbReference type="EMBL" id="JAPWDV010000002">
    <property type="protein sequence ID" value="KAJ6219843.1"/>
    <property type="molecule type" value="Genomic_DNA"/>
</dbReference>
<dbReference type="InterPro" id="IPR017441">
    <property type="entry name" value="Protein_kinase_ATP_BS"/>
</dbReference>
<evidence type="ECO:0000259" key="24">
    <source>
        <dbReference type="PROSITE" id="PS50011"/>
    </source>
</evidence>
<dbReference type="PROSITE" id="PS00108">
    <property type="entry name" value="PROTEIN_KINASE_ST"/>
    <property type="match status" value="1"/>
</dbReference>
<dbReference type="InterPro" id="IPR037770">
    <property type="entry name" value="CDK7"/>
</dbReference>
<dbReference type="GO" id="GO:0004693">
    <property type="term" value="F:cyclin-dependent protein serine/threonine kinase activity"/>
    <property type="evidence" value="ECO:0007669"/>
    <property type="project" value="UniProtKB-EC"/>
</dbReference>
<protein>
    <recommendedName>
        <fullName evidence="5">Cyclin-dependent kinase 7</fullName>
        <ecNumber evidence="4">2.7.11.22</ecNumber>
        <ecNumber evidence="3">2.7.11.23</ecNumber>
    </recommendedName>
    <alternativeName>
        <fullName evidence="15">Cell division protein kinase 7</fullName>
    </alternativeName>
</protein>
<dbReference type="EC" id="2.7.11.23" evidence="3"/>
<keyword evidence="12 20" id="KW-0067">ATP-binding</keyword>
<feature type="binding site" evidence="20">
    <location>
        <position position="42"/>
    </location>
    <ligand>
        <name>ATP</name>
        <dbReference type="ChEBI" id="CHEBI:30616"/>
    </ligand>
</feature>
<sequence>MSQNKISRKKKRYEKIEFLGEGQFATVYKARDLNTDQIVAVKKIKLGSRAEVKDGINRTALREIKILQELSHENIIGLLDVFGHVSDISLVFDFMKTDLEVVIKDTNIFLTPAHIKSYAIMTLQGLEYLHNKWILHRDLKPNNLLLDEHGVLKIGDFGLAKAFGSPNRVYTHQVVTRWYRAPELLFGARMYGTGIDIWAVGCIIAELLLRVPFLPGMSDLDQLMKIFNVFGCPNESNWPGVTSLPDYVAFNQTESIALENIFTAVKDDMIKLLKMMLDLNPTSRCTCAQALQSSYFSNEPAPTPPQLLPQPTQNLEELPTAGTKRSNLGSMEKMAPSAKRLNFDE</sequence>
<dbReference type="GO" id="GO:0005737">
    <property type="term" value="C:cytoplasm"/>
    <property type="evidence" value="ECO:0007669"/>
    <property type="project" value="TreeGrafter"/>
</dbReference>
<evidence type="ECO:0000256" key="5">
    <source>
        <dbReference type="ARBA" id="ARBA00013901"/>
    </source>
</evidence>
<evidence type="ECO:0000256" key="17">
    <source>
        <dbReference type="ARBA" id="ARBA00048367"/>
    </source>
</evidence>
<keyword evidence="6 22" id="KW-0723">Serine/threonine-protein kinase</keyword>
<evidence type="ECO:0000256" key="9">
    <source>
        <dbReference type="ARBA" id="ARBA00022679"/>
    </source>
</evidence>
<evidence type="ECO:0000313" key="26">
    <source>
        <dbReference type="Proteomes" id="UP001142055"/>
    </source>
</evidence>
<dbReference type="Gene3D" id="1.10.510.10">
    <property type="entry name" value="Transferase(Phosphotransferase) domain 1"/>
    <property type="match status" value="1"/>
</dbReference>
<evidence type="ECO:0000256" key="12">
    <source>
        <dbReference type="ARBA" id="ARBA00022840"/>
    </source>
</evidence>
<dbReference type="GO" id="GO:0008353">
    <property type="term" value="F:RNA polymerase II CTD heptapeptide repeat kinase activity"/>
    <property type="evidence" value="ECO:0007669"/>
    <property type="project" value="UniProtKB-EC"/>
</dbReference>
<keyword evidence="11" id="KW-0418">Kinase</keyword>
<feature type="binding site" evidence="20">
    <location>
        <begin position="19"/>
        <end position="27"/>
    </location>
    <ligand>
        <name>ATP</name>
        <dbReference type="ChEBI" id="CHEBI:30616"/>
    </ligand>
</feature>
<keyword evidence="13" id="KW-0539">Nucleus</keyword>
<gene>
    <name evidence="25" type="ORF">RDWZM_005655</name>
</gene>
<dbReference type="Proteomes" id="UP001142055">
    <property type="component" value="Chromosome 2"/>
</dbReference>
<comment type="catalytic activity">
    <reaction evidence="17">
        <text>L-seryl-[protein] + ATP = O-phospho-L-seryl-[protein] + ADP + H(+)</text>
        <dbReference type="Rhea" id="RHEA:17989"/>
        <dbReference type="Rhea" id="RHEA-COMP:9863"/>
        <dbReference type="Rhea" id="RHEA-COMP:11604"/>
        <dbReference type="ChEBI" id="CHEBI:15378"/>
        <dbReference type="ChEBI" id="CHEBI:29999"/>
        <dbReference type="ChEBI" id="CHEBI:30616"/>
        <dbReference type="ChEBI" id="CHEBI:83421"/>
        <dbReference type="ChEBI" id="CHEBI:456216"/>
        <dbReference type="EC" id="2.7.11.22"/>
    </reaction>
</comment>
<evidence type="ECO:0000256" key="10">
    <source>
        <dbReference type="ARBA" id="ARBA00022741"/>
    </source>
</evidence>
<evidence type="ECO:0000256" key="2">
    <source>
        <dbReference type="ARBA" id="ARBA00006485"/>
    </source>
</evidence>
<keyword evidence="7" id="KW-0597">Phosphoprotein</keyword>
<accession>A0A9Q0M4E8</accession>
<dbReference type="GO" id="GO:0045944">
    <property type="term" value="P:positive regulation of transcription by RNA polymerase II"/>
    <property type="evidence" value="ECO:0007669"/>
    <property type="project" value="TreeGrafter"/>
</dbReference>
<dbReference type="GO" id="GO:0051301">
    <property type="term" value="P:cell division"/>
    <property type="evidence" value="ECO:0007669"/>
    <property type="project" value="UniProtKB-KW"/>
</dbReference>
<evidence type="ECO:0000313" key="25">
    <source>
        <dbReference type="EMBL" id="KAJ6219843.1"/>
    </source>
</evidence>
<evidence type="ECO:0000256" key="7">
    <source>
        <dbReference type="ARBA" id="ARBA00022553"/>
    </source>
</evidence>
<dbReference type="CDD" id="cd07841">
    <property type="entry name" value="STKc_CDK7"/>
    <property type="match status" value="1"/>
</dbReference>
<dbReference type="InterPro" id="IPR008271">
    <property type="entry name" value="Ser/Thr_kinase_AS"/>
</dbReference>
<evidence type="ECO:0000256" key="15">
    <source>
        <dbReference type="ARBA" id="ARBA00029738"/>
    </source>
</evidence>
<dbReference type="PROSITE" id="PS00107">
    <property type="entry name" value="PROTEIN_KINASE_ATP"/>
    <property type="match status" value="1"/>
</dbReference>
<name>A0A9Q0M4E8_BLOTA</name>
<keyword evidence="10 20" id="KW-0547">Nucleotide-binding</keyword>
<dbReference type="PANTHER" id="PTHR24056">
    <property type="entry name" value="CELL DIVISION PROTEIN KINASE"/>
    <property type="match status" value="1"/>
</dbReference>
<organism evidence="25 26">
    <name type="scientific">Blomia tropicalis</name>
    <name type="common">Mite</name>
    <dbReference type="NCBI Taxonomy" id="40697"/>
    <lineage>
        <taxon>Eukaryota</taxon>
        <taxon>Metazoa</taxon>
        <taxon>Ecdysozoa</taxon>
        <taxon>Arthropoda</taxon>
        <taxon>Chelicerata</taxon>
        <taxon>Arachnida</taxon>
        <taxon>Acari</taxon>
        <taxon>Acariformes</taxon>
        <taxon>Sarcoptiformes</taxon>
        <taxon>Astigmata</taxon>
        <taxon>Glycyphagoidea</taxon>
        <taxon>Echimyopodidae</taxon>
        <taxon>Blomia</taxon>
    </lineage>
</organism>
<dbReference type="SUPFAM" id="SSF56112">
    <property type="entry name" value="Protein kinase-like (PK-like)"/>
    <property type="match status" value="1"/>
</dbReference>
<dbReference type="EC" id="2.7.11.22" evidence="4"/>
<dbReference type="OrthoDB" id="1732493at2759"/>
<comment type="subcellular location">
    <subcellularLocation>
        <location evidence="1">Nucleus</location>
    </subcellularLocation>
</comment>
<keyword evidence="14" id="KW-0131">Cell cycle</keyword>
<evidence type="ECO:0000256" key="20">
    <source>
        <dbReference type="PIRSR" id="PIRSR637770-2"/>
    </source>
</evidence>
<evidence type="ECO:0000256" key="14">
    <source>
        <dbReference type="ARBA" id="ARBA00023306"/>
    </source>
</evidence>
<evidence type="ECO:0000256" key="22">
    <source>
        <dbReference type="RuleBase" id="RU000304"/>
    </source>
</evidence>
<evidence type="ECO:0000256" key="6">
    <source>
        <dbReference type="ARBA" id="ARBA00022527"/>
    </source>
</evidence>
<evidence type="ECO:0000256" key="16">
    <source>
        <dbReference type="ARBA" id="ARBA00047811"/>
    </source>
</evidence>
<proteinExistence type="inferred from homology"/>
<keyword evidence="26" id="KW-1185">Reference proteome</keyword>
<keyword evidence="9" id="KW-0808">Transferase</keyword>
<feature type="compositionally biased region" description="Low complexity" evidence="23">
    <location>
        <begin position="309"/>
        <end position="319"/>
    </location>
</feature>
<dbReference type="InterPro" id="IPR000719">
    <property type="entry name" value="Prot_kinase_dom"/>
</dbReference>
<comment type="similarity">
    <text evidence="2">Belongs to the protein kinase superfamily. CMGC Ser/Thr protein kinase family. CDC2/CDKX subfamily.</text>
</comment>
<dbReference type="GO" id="GO:0070985">
    <property type="term" value="C:transcription factor TFIIK complex"/>
    <property type="evidence" value="ECO:0007669"/>
    <property type="project" value="InterPro"/>
</dbReference>
<reference evidence="25" key="1">
    <citation type="submission" date="2022-12" db="EMBL/GenBank/DDBJ databases">
        <title>Genome assemblies of Blomia tropicalis.</title>
        <authorList>
            <person name="Cui Y."/>
        </authorList>
    </citation>
    <scope>NUCLEOTIDE SEQUENCE</scope>
    <source>
        <tissue evidence="25">Adult mites</tissue>
    </source>
</reference>
<comment type="catalytic activity">
    <reaction evidence="18">
        <text>[DNA-directed RNA polymerase] + ATP = phospho-[DNA-directed RNA polymerase] + ADP + H(+)</text>
        <dbReference type="Rhea" id="RHEA:10216"/>
        <dbReference type="Rhea" id="RHEA-COMP:11321"/>
        <dbReference type="Rhea" id="RHEA-COMP:11322"/>
        <dbReference type="ChEBI" id="CHEBI:15378"/>
        <dbReference type="ChEBI" id="CHEBI:30616"/>
        <dbReference type="ChEBI" id="CHEBI:43176"/>
        <dbReference type="ChEBI" id="CHEBI:68546"/>
        <dbReference type="ChEBI" id="CHEBI:456216"/>
        <dbReference type="EC" id="2.7.11.23"/>
    </reaction>
</comment>
<feature type="active site" description="Proton acceptor" evidence="19">
    <location>
        <position position="138"/>
    </location>
</feature>
<dbReference type="FunFam" id="1.10.510.10:FF:000097">
    <property type="entry name" value="Putative cyclin-dependent kinase 7"/>
    <property type="match status" value="1"/>
</dbReference>
<evidence type="ECO:0000256" key="13">
    <source>
        <dbReference type="ARBA" id="ARBA00023242"/>
    </source>
</evidence>
<evidence type="ECO:0000256" key="11">
    <source>
        <dbReference type="ARBA" id="ARBA00022777"/>
    </source>
</evidence>
<dbReference type="InterPro" id="IPR050108">
    <property type="entry name" value="CDK"/>
</dbReference>
<evidence type="ECO:0000256" key="3">
    <source>
        <dbReference type="ARBA" id="ARBA00012409"/>
    </source>
</evidence>
<dbReference type="OMA" id="GIHHCHR"/>
<evidence type="ECO:0000256" key="18">
    <source>
        <dbReference type="ARBA" id="ARBA00049280"/>
    </source>
</evidence>
<evidence type="ECO:0000256" key="19">
    <source>
        <dbReference type="PIRSR" id="PIRSR637770-1"/>
    </source>
</evidence>
<keyword evidence="8" id="KW-0132">Cell division</keyword>
<dbReference type="PROSITE" id="PS50011">
    <property type="entry name" value="PROTEIN_KINASE_DOM"/>
    <property type="match status" value="1"/>
</dbReference>
<dbReference type="SMART" id="SM00220">
    <property type="entry name" value="S_TKc"/>
    <property type="match status" value="1"/>
</dbReference>
<evidence type="ECO:0000256" key="8">
    <source>
        <dbReference type="ARBA" id="ARBA00022618"/>
    </source>
</evidence>
<feature type="region of interest" description="Disordered" evidence="23">
    <location>
        <begin position="298"/>
        <end position="345"/>
    </location>
</feature>
<evidence type="ECO:0000256" key="4">
    <source>
        <dbReference type="ARBA" id="ARBA00012425"/>
    </source>
</evidence>
<evidence type="ECO:0000256" key="23">
    <source>
        <dbReference type="SAM" id="MobiDB-lite"/>
    </source>
</evidence>
<dbReference type="InterPro" id="IPR011009">
    <property type="entry name" value="Kinase-like_dom_sf"/>
</dbReference>
<dbReference type="AlphaFoldDB" id="A0A9Q0M4E8"/>
<comment type="caution">
    <text evidence="25">The sequence shown here is derived from an EMBL/GenBank/DDBJ whole genome shotgun (WGS) entry which is preliminary data.</text>
</comment>
<evidence type="ECO:0000256" key="1">
    <source>
        <dbReference type="ARBA" id="ARBA00004123"/>
    </source>
</evidence>
<dbReference type="Pfam" id="PF00069">
    <property type="entry name" value="Pkinase"/>
    <property type="match status" value="1"/>
</dbReference>
<comment type="catalytic activity">
    <reaction evidence="16">
        <text>L-threonyl-[protein] + ATP = O-phospho-L-threonyl-[protein] + ADP + H(+)</text>
        <dbReference type="Rhea" id="RHEA:46608"/>
        <dbReference type="Rhea" id="RHEA-COMP:11060"/>
        <dbReference type="Rhea" id="RHEA-COMP:11605"/>
        <dbReference type="ChEBI" id="CHEBI:15378"/>
        <dbReference type="ChEBI" id="CHEBI:30013"/>
        <dbReference type="ChEBI" id="CHEBI:30616"/>
        <dbReference type="ChEBI" id="CHEBI:61977"/>
        <dbReference type="ChEBI" id="CHEBI:456216"/>
        <dbReference type="EC" id="2.7.11.22"/>
    </reaction>
</comment>
<evidence type="ECO:0000256" key="21">
    <source>
        <dbReference type="PROSITE-ProRule" id="PRU10141"/>
    </source>
</evidence>